<keyword evidence="1" id="KW-0560">Oxidoreductase</keyword>
<dbReference type="Gene3D" id="3.90.79.10">
    <property type="entry name" value="Nucleoside Triphosphate Pyrophosphohydrolase"/>
    <property type="match status" value="1"/>
</dbReference>
<dbReference type="SMART" id="SM00903">
    <property type="entry name" value="Flavin_Reduct"/>
    <property type="match status" value="1"/>
</dbReference>
<dbReference type="PANTHER" id="PTHR30466:SF1">
    <property type="entry name" value="FMN REDUCTASE (NADH) RUTF"/>
    <property type="match status" value="1"/>
</dbReference>
<dbReference type="OrthoDB" id="9792858at2"/>
<dbReference type="RefSeq" id="WP_046741752.1">
    <property type="nucleotide sequence ID" value="NZ_LBNQ01000023.1"/>
</dbReference>
<protein>
    <submittedName>
        <fullName evidence="3">Flavin reductase</fullName>
    </submittedName>
</protein>
<proteinExistence type="predicted"/>
<dbReference type="SUPFAM" id="SSF50475">
    <property type="entry name" value="FMN-binding split barrel"/>
    <property type="match status" value="1"/>
</dbReference>
<dbReference type="PANTHER" id="PTHR30466">
    <property type="entry name" value="FLAVIN REDUCTASE"/>
    <property type="match status" value="1"/>
</dbReference>
<name>A0A0U1PZY0_9BURK</name>
<evidence type="ECO:0000313" key="4">
    <source>
        <dbReference type="Proteomes" id="UP000050580"/>
    </source>
</evidence>
<dbReference type="Gene3D" id="2.30.110.10">
    <property type="entry name" value="Electron Transport, Fmn-binding Protein, Chain A"/>
    <property type="match status" value="1"/>
</dbReference>
<reference evidence="3 4" key="1">
    <citation type="submission" date="2015-05" db="EMBL/GenBank/DDBJ databases">
        <title>Draft genome sequence of Lampropedia sp. CT6, isolated from the microbial mat of a hot water spring, located at Manikaran, India.</title>
        <authorList>
            <person name="Tripathi C."/>
            <person name="Rani P."/>
            <person name="Mahato N.K."/>
            <person name="Lal R."/>
        </authorList>
    </citation>
    <scope>NUCLEOTIDE SEQUENCE [LARGE SCALE GENOMIC DNA]</scope>
    <source>
        <strain evidence="3 4">CT6</strain>
    </source>
</reference>
<organism evidence="3 4">
    <name type="scientific">Lampropedia cohaerens</name>
    <dbReference type="NCBI Taxonomy" id="1610491"/>
    <lineage>
        <taxon>Bacteria</taxon>
        <taxon>Pseudomonadati</taxon>
        <taxon>Pseudomonadota</taxon>
        <taxon>Betaproteobacteria</taxon>
        <taxon>Burkholderiales</taxon>
        <taxon>Comamonadaceae</taxon>
        <taxon>Lampropedia</taxon>
    </lineage>
</organism>
<dbReference type="PATRIC" id="fig|1610491.3.peg.1667"/>
<dbReference type="EMBL" id="LBNQ01000023">
    <property type="protein sequence ID" value="KKW68050.1"/>
    <property type="molecule type" value="Genomic_DNA"/>
</dbReference>
<dbReference type="STRING" id="1610491.AAV94_07840"/>
<dbReference type="Pfam" id="PF01613">
    <property type="entry name" value="Flavin_Reduct"/>
    <property type="match status" value="1"/>
</dbReference>
<dbReference type="InterPro" id="IPR050268">
    <property type="entry name" value="NADH-dep_flavin_reductase"/>
</dbReference>
<dbReference type="GO" id="GO:0010181">
    <property type="term" value="F:FMN binding"/>
    <property type="evidence" value="ECO:0007669"/>
    <property type="project" value="InterPro"/>
</dbReference>
<dbReference type="InterPro" id="IPR012349">
    <property type="entry name" value="Split_barrel_FMN-bd"/>
</dbReference>
<feature type="domain" description="Flavin reductase like" evidence="2">
    <location>
        <begin position="12"/>
        <end position="155"/>
    </location>
</feature>
<dbReference type="Proteomes" id="UP000050580">
    <property type="component" value="Unassembled WGS sequence"/>
</dbReference>
<gene>
    <name evidence="3" type="ORF">AAV94_07840</name>
</gene>
<dbReference type="GO" id="GO:0042602">
    <property type="term" value="F:riboflavin reductase (NADPH) activity"/>
    <property type="evidence" value="ECO:0007669"/>
    <property type="project" value="TreeGrafter"/>
</dbReference>
<keyword evidence="4" id="KW-1185">Reference proteome</keyword>
<comment type="caution">
    <text evidence="3">The sequence shown here is derived from an EMBL/GenBank/DDBJ whole genome shotgun (WGS) entry which is preliminary data.</text>
</comment>
<evidence type="ECO:0000259" key="2">
    <source>
        <dbReference type="SMART" id="SM00903"/>
    </source>
</evidence>
<evidence type="ECO:0000256" key="1">
    <source>
        <dbReference type="ARBA" id="ARBA00023002"/>
    </source>
</evidence>
<evidence type="ECO:0000313" key="3">
    <source>
        <dbReference type="EMBL" id="KKW68050.1"/>
    </source>
</evidence>
<dbReference type="InterPro" id="IPR002563">
    <property type="entry name" value="Flavin_Rdtase-like_dom"/>
</dbReference>
<dbReference type="AlphaFoldDB" id="A0A0U1PZY0"/>
<sequence>MSHTTKELREAFGTFMTGVTVATTHVQEIGPIGFTANSFSSVSLEPALLQISIAKSSRNHTSFINASHFAINVLAEDQVDISNTFARPGENRFANVAWHFSDCGSPLLEGVSAWFDCAMHAVIDAGDHSILIGRVENFHSAGPAGLGYYRGGYFTPNKMFTEVKTAPETIISAIIGHAGKVLLIPASNGRWTLPAMATDLAGTDKAITRLFNQFQPDASANFVYSVYTDSEKRCQHITFLCSSPVSEPLAGQYVSLDDLHTLNFEDVAVLRMLERYRREDELKNYGLYYGNNSAGVIRELFKKAG</sequence>
<accession>A0A0U1PZY0</accession>